<comment type="caution">
    <text evidence="1">The sequence shown here is derived from an EMBL/GenBank/DDBJ whole genome shotgun (WGS) entry which is preliminary data.</text>
</comment>
<reference evidence="2" key="1">
    <citation type="journal article" date="2019" name="Int. J. Syst. Evol. Microbiol.">
        <title>The Global Catalogue of Microorganisms (GCM) 10K type strain sequencing project: providing services to taxonomists for standard genome sequencing and annotation.</title>
        <authorList>
            <consortium name="The Broad Institute Genomics Platform"/>
            <consortium name="The Broad Institute Genome Sequencing Center for Infectious Disease"/>
            <person name="Wu L."/>
            <person name="Ma J."/>
        </authorList>
    </citation>
    <scope>NUCLEOTIDE SEQUENCE [LARGE SCALE GENOMIC DNA]</scope>
    <source>
        <strain evidence="2">KCTC 3950</strain>
    </source>
</reference>
<evidence type="ECO:0000313" key="1">
    <source>
        <dbReference type="EMBL" id="MFD2610905.1"/>
    </source>
</evidence>
<dbReference type="EMBL" id="JBHUME010000002">
    <property type="protein sequence ID" value="MFD2610905.1"/>
    <property type="molecule type" value="Genomic_DNA"/>
</dbReference>
<gene>
    <name evidence="1" type="ORF">ACFSUF_00550</name>
</gene>
<keyword evidence="2" id="KW-1185">Reference proteome</keyword>
<accession>A0ABW5P6T5</accession>
<evidence type="ECO:0000313" key="2">
    <source>
        <dbReference type="Proteomes" id="UP001597541"/>
    </source>
</evidence>
<organism evidence="1 2">
    <name type="scientific">Paenibacillus gansuensis</name>
    <dbReference type="NCBI Taxonomy" id="306542"/>
    <lineage>
        <taxon>Bacteria</taxon>
        <taxon>Bacillati</taxon>
        <taxon>Bacillota</taxon>
        <taxon>Bacilli</taxon>
        <taxon>Bacillales</taxon>
        <taxon>Paenibacillaceae</taxon>
        <taxon>Paenibacillus</taxon>
    </lineage>
</organism>
<proteinExistence type="predicted"/>
<name>A0ABW5P6T5_9BACL</name>
<sequence length="54" mass="6002">MKMITEMKGGVFGAAAVAMTTMTITMTGERGQQNPHNREEIYNELQERETHSSG</sequence>
<protein>
    <submittedName>
        <fullName evidence="1">Uncharacterized protein</fullName>
    </submittedName>
</protein>
<dbReference type="RefSeq" id="WP_377599065.1">
    <property type="nucleotide sequence ID" value="NZ_JBHUME010000002.1"/>
</dbReference>
<dbReference type="Proteomes" id="UP001597541">
    <property type="component" value="Unassembled WGS sequence"/>
</dbReference>